<feature type="active site" evidence="12">
    <location>
        <position position="402"/>
    </location>
</feature>
<evidence type="ECO:0000256" key="5">
    <source>
        <dbReference type="ARBA" id="ARBA00022692"/>
    </source>
</evidence>
<dbReference type="Pfam" id="PF13396">
    <property type="entry name" value="PLDc_N"/>
    <property type="match status" value="1"/>
</dbReference>
<dbReference type="InterPro" id="IPR027379">
    <property type="entry name" value="CLS_N"/>
</dbReference>
<dbReference type="InterPro" id="IPR030874">
    <property type="entry name" value="Cardiolipin_synth_Firmi"/>
</dbReference>
<evidence type="ECO:0000256" key="8">
    <source>
        <dbReference type="ARBA" id="ARBA00023098"/>
    </source>
</evidence>
<feature type="active site" evidence="12">
    <location>
        <position position="404"/>
    </location>
</feature>
<evidence type="ECO:0000256" key="1">
    <source>
        <dbReference type="ARBA" id="ARBA00004651"/>
    </source>
</evidence>
<dbReference type="CDD" id="cd09112">
    <property type="entry name" value="PLDc_CLS_2"/>
    <property type="match status" value="1"/>
</dbReference>
<feature type="active site" evidence="12">
    <location>
        <position position="224"/>
    </location>
</feature>
<comment type="subcellular location">
    <subcellularLocation>
        <location evidence="1 12">Cell membrane</location>
        <topology evidence="1 12">Multi-pass membrane protein</topology>
    </subcellularLocation>
</comment>
<dbReference type="PANTHER" id="PTHR21248">
    <property type="entry name" value="CARDIOLIPIN SYNTHASE"/>
    <property type="match status" value="1"/>
</dbReference>
<keyword evidence="3 12" id="KW-0444">Lipid biosynthesis</keyword>
<feature type="active site" evidence="12">
    <location>
        <position position="229"/>
    </location>
</feature>
<dbReference type="AlphaFoldDB" id="A0A0R2HB43"/>
<evidence type="ECO:0000256" key="12">
    <source>
        <dbReference type="HAMAP-Rule" id="MF_01916"/>
    </source>
</evidence>
<dbReference type="CDD" id="cd09110">
    <property type="entry name" value="PLDc_CLS_1"/>
    <property type="match status" value="1"/>
</dbReference>
<keyword evidence="5 12" id="KW-0812">Transmembrane</keyword>
<comment type="caution">
    <text evidence="15">The sequence shown here is derived from an EMBL/GenBank/DDBJ whole genome shotgun (WGS) entry which is preliminary data.</text>
</comment>
<dbReference type="InterPro" id="IPR001736">
    <property type="entry name" value="PLipase_D/transphosphatidylase"/>
</dbReference>
<dbReference type="GeneID" id="86899534"/>
<keyword evidence="2 12" id="KW-1003">Cell membrane</keyword>
<dbReference type="HAMAP" id="MF_01916">
    <property type="entry name" value="Cardiolipin_synth_Cls"/>
    <property type="match status" value="1"/>
</dbReference>
<feature type="transmembrane region" description="Helical" evidence="12">
    <location>
        <begin position="35"/>
        <end position="56"/>
    </location>
</feature>
<dbReference type="GO" id="GO:0008808">
    <property type="term" value="F:cardiolipin synthase activity"/>
    <property type="evidence" value="ECO:0007669"/>
    <property type="project" value="UniProtKB-UniRule"/>
</dbReference>
<dbReference type="GO" id="GO:0005886">
    <property type="term" value="C:plasma membrane"/>
    <property type="evidence" value="ECO:0007669"/>
    <property type="project" value="UniProtKB-SubCell"/>
</dbReference>
<evidence type="ECO:0000256" key="4">
    <source>
        <dbReference type="ARBA" id="ARBA00022679"/>
    </source>
</evidence>
<keyword evidence="9 12" id="KW-0472">Membrane</keyword>
<keyword evidence="7 12" id="KW-1133">Transmembrane helix</keyword>
<feature type="domain" description="PLD phosphodiesterase" evidence="14">
    <location>
        <begin position="217"/>
        <end position="244"/>
    </location>
</feature>
<evidence type="ECO:0000256" key="9">
    <source>
        <dbReference type="ARBA" id="ARBA00023136"/>
    </source>
</evidence>
<dbReference type="SUPFAM" id="SSF56024">
    <property type="entry name" value="Phospholipase D/nuclease"/>
    <property type="match status" value="2"/>
</dbReference>
<dbReference type="InterPro" id="IPR022924">
    <property type="entry name" value="Cardiolipin_synthase"/>
</dbReference>
<evidence type="ECO:0000256" key="10">
    <source>
        <dbReference type="ARBA" id="ARBA00023209"/>
    </source>
</evidence>
<sequence length="484" mass="55387">MSSSIIFSIIAIIFILNLIAAIITVFDEKRDIASIWAWLLVLLLFPVVGFFIYAFLGRKISHSKIFDLRTQEDLGIDQIAENQRDLLAKNAEEDREKYSEQEPFFNLFLNSDEAVLTQKNEVRLFNNGPEKFKALFEDIRNAKNHINVEYFSIFDDELGNQLVDLLTEKAHEGVKVRVLFDQFGSHGRNKKLYERLRAAGGQDMAFLESPWPITFRANFRLHRKLVVIDGKIGYIGGLNVGDEYVGKSKKFGNWRDTHTRIVGDAVLALQGRFFMDWNATAKKENKLQFSKDYFPNDTEGNGNTAVQIVTSGPDQDTQQIKQGYMRQIASARESITIQTPYFIPDQGMMDLLTVAAMSGVKVRLMIPCMPDHPFVYRATEYYAKELLDAGGEVYTYDNGFIHAKVVTIDGKVSSVGSANMDMRSFGLNFEGNAFMYDEDIAKQLEDFFEQDIKASTHLNEQYFENQSKWLKFKQKFSRLLSPIL</sequence>
<feature type="transmembrane region" description="Helical" evidence="12">
    <location>
        <begin position="6"/>
        <end position="26"/>
    </location>
</feature>
<gene>
    <name evidence="15" type="ORF">IV50_GL000397</name>
</gene>
<evidence type="ECO:0000256" key="13">
    <source>
        <dbReference type="NCBIfam" id="TIGR04265"/>
    </source>
</evidence>
<dbReference type="PATRIC" id="fig|1629.5.peg.401"/>
<evidence type="ECO:0000256" key="11">
    <source>
        <dbReference type="ARBA" id="ARBA00023264"/>
    </source>
</evidence>
<dbReference type="EMBL" id="JQBM01000001">
    <property type="protein sequence ID" value="KRN47127.1"/>
    <property type="molecule type" value="Genomic_DNA"/>
</dbReference>
<evidence type="ECO:0000259" key="14">
    <source>
        <dbReference type="PROSITE" id="PS50035"/>
    </source>
</evidence>
<evidence type="ECO:0000313" key="16">
    <source>
        <dbReference type="Proteomes" id="UP000051992"/>
    </source>
</evidence>
<evidence type="ECO:0000256" key="3">
    <source>
        <dbReference type="ARBA" id="ARBA00022516"/>
    </source>
</evidence>
<dbReference type="PANTHER" id="PTHR21248:SF22">
    <property type="entry name" value="PHOSPHOLIPASE D"/>
    <property type="match status" value="1"/>
</dbReference>
<dbReference type="RefSeq" id="WP_057744289.1">
    <property type="nucleotide sequence ID" value="NZ_BJLU01000003.1"/>
</dbReference>
<keyword evidence="11 12" id="KW-1208">Phospholipid metabolism</keyword>
<feature type="active site" evidence="12">
    <location>
        <position position="222"/>
    </location>
</feature>
<dbReference type="NCBIfam" id="TIGR04265">
    <property type="entry name" value="bac_cardiolipin"/>
    <property type="match status" value="1"/>
</dbReference>
<proteinExistence type="inferred from homology"/>
<evidence type="ECO:0000256" key="6">
    <source>
        <dbReference type="ARBA" id="ARBA00022737"/>
    </source>
</evidence>
<dbReference type="Pfam" id="PF13091">
    <property type="entry name" value="PLDc_2"/>
    <property type="match status" value="2"/>
</dbReference>
<comment type="catalytic activity">
    <reaction evidence="12">
        <text>2 a 1,2-diacyl-sn-glycero-3-phospho-(1'-sn-glycerol) = a cardiolipin + glycerol</text>
        <dbReference type="Rhea" id="RHEA:31451"/>
        <dbReference type="ChEBI" id="CHEBI:17754"/>
        <dbReference type="ChEBI" id="CHEBI:62237"/>
        <dbReference type="ChEBI" id="CHEBI:64716"/>
    </reaction>
</comment>
<dbReference type="EC" id="2.7.8.-" evidence="12 13"/>
<comment type="similarity">
    <text evidence="12">Belongs to the phospholipase D family. Cardiolipin synthase subfamily.</text>
</comment>
<keyword evidence="6" id="KW-0677">Repeat</keyword>
<evidence type="ECO:0000256" key="7">
    <source>
        <dbReference type="ARBA" id="ARBA00022989"/>
    </source>
</evidence>
<keyword evidence="4 12" id="KW-0808">Transferase</keyword>
<protein>
    <recommendedName>
        <fullName evidence="12 13">Cardiolipin synthase</fullName>
        <shortName evidence="12">CL synthase</shortName>
        <ecNumber evidence="12 13">2.7.8.-</ecNumber>
    </recommendedName>
</protein>
<organism evidence="15 16">
    <name type="scientific">Weissella viridescens</name>
    <name type="common">Lactobacillus viridescens</name>
    <dbReference type="NCBI Taxonomy" id="1629"/>
    <lineage>
        <taxon>Bacteria</taxon>
        <taxon>Bacillati</taxon>
        <taxon>Bacillota</taxon>
        <taxon>Bacilli</taxon>
        <taxon>Lactobacillales</taxon>
        <taxon>Lactobacillaceae</taxon>
        <taxon>Weissella</taxon>
    </lineage>
</organism>
<evidence type="ECO:0000256" key="2">
    <source>
        <dbReference type="ARBA" id="ARBA00022475"/>
    </source>
</evidence>
<dbReference type="SMART" id="SM00155">
    <property type="entry name" value="PLDc"/>
    <property type="match status" value="2"/>
</dbReference>
<comment type="function">
    <text evidence="12">Catalyzes the reversible phosphatidyl group transfer from one phosphatidylglycerol molecule to another to form cardiolipin (CL) (diphosphatidylglycerol) and glycerol.</text>
</comment>
<dbReference type="OrthoDB" id="9762009at2"/>
<dbReference type="GO" id="GO:0032049">
    <property type="term" value="P:cardiolipin biosynthetic process"/>
    <property type="evidence" value="ECO:0007669"/>
    <property type="project" value="UniProtKB-UniRule"/>
</dbReference>
<dbReference type="Gene3D" id="3.30.870.10">
    <property type="entry name" value="Endonuclease Chain A"/>
    <property type="match status" value="2"/>
</dbReference>
<evidence type="ECO:0000313" key="15">
    <source>
        <dbReference type="EMBL" id="KRN47127.1"/>
    </source>
</evidence>
<dbReference type="Proteomes" id="UP000051992">
    <property type="component" value="Unassembled WGS sequence"/>
</dbReference>
<dbReference type="InterPro" id="IPR025202">
    <property type="entry name" value="PLD-like_dom"/>
</dbReference>
<name>A0A0R2HB43_WEIVI</name>
<keyword evidence="8 12" id="KW-0443">Lipid metabolism</keyword>
<feature type="active site" evidence="12">
    <location>
        <position position="409"/>
    </location>
</feature>
<reference evidence="15 16" key="1">
    <citation type="journal article" date="2015" name="Genome Announc.">
        <title>Expanding the biotechnology potential of lactobacilli through comparative genomics of 213 strains and associated genera.</title>
        <authorList>
            <person name="Sun Z."/>
            <person name="Harris H.M."/>
            <person name="McCann A."/>
            <person name="Guo C."/>
            <person name="Argimon S."/>
            <person name="Zhang W."/>
            <person name="Yang X."/>
            <person name="Jeffery I.B."/>
            <person name="Cooney J.C."/>
            <person name="Kagawa T.F."/>
            <person name="Liu W."/>
            <person name="Song Y."/>
            <person name="Salvetti E."/>
            <person name="Wrobel A."/>
            <person name="Rasinkangas P."/>
            <person name="Parkhill J."/>
            <person name="Rea M.C."/>
            <person name="O'Sullivan O."/>
            <person name="Ritari J."/>
            <person name="Douillard F.P."/>
            <person name="Paul Ross R."/>
            <person name="Yang R."/>
            <person name="Briner A.E."/>
            <person name="Felis G.E."/>
            <person name="de Vos W.M."/>
            <person name="Barrangou R."/>
            <person name="Klaenhammer T.R."/>
            <person name="Caufield P.W."/>
            <person name="Cui Y."/>
            <person name="Zhang H."/>
            <person name="O'Toole P.W."/>
        </authorList>
    </citation>
    <scope>NUCLEOTIDE SEQUENCE [LARGE SCALE GENOMIC DNA]</scope>
    <source>
        <strain evidence="15 16">DSM 20410</strain>
    </source>
</reference>
<dbReference type="PROSITE" id="PS50035">
    <property type="entry name" value="PLD"/>
    <property type="match status" value="2"/>
</dbReference>
<keyword evidence="10 12" id="KW-0594">Phospholipid biosynthesis</keyword>
<feature type="domain" description="PLD phosphodiesterase" evidence="14">
    <location>
        <begin position="397"/>
        <end position="424"/>
    </location>
</feature>
<keyword evidence="16" id="KW-1185">Reference proteome</keyword>
<accession>A0A0R2HB43</accession>